<dbReference type="Pfam" id="PF02709">
    <property type="entry name" value="Glyco_transf_7C"/>
    <property type="match status" value="1"/>
</dbReference>
<organism evidence="4 5">
    <name type="scientific">Nitrospina watsonii</name>
    <dbReference type="NCBI Taxonomy" id="1323948"/>
    <lineage>
        <taxon>Bacteria</taxon>
        <taxon>Pseudomonadati</taxon>
        <taxon>Nitrospinota/Tectimicrobiota group</taxon>
        <taxon>Nitrospinota</taxon>
        <taxon>Nitrospinia</taxon>
        <taxon>Nitrospinales</taxon>
        <taxon>Nitrospinaceae</taxon>
        <taxon>Nitrospina</taxon>
    </lineage>
</organism>
<accession>A0ABN8W6G2</accession>
<dbReference type="InterPro" id="IPR029044">
    <property type="entry name" value="Nucleotide-diphossugar_trans"/>
</dbReference>
<keyword evidence="5" id="KW-1185">Reference proteome</keyword>
<dbReference type="InterPro" id="IPR050834">
    <property type="entry name" value="Glycosyltransf_2"/>
</dbReference>
<keyword evidence="1" id="KW-0808">Transferase</keyword>
<evidence type="ECO:0000259" key="3">
    <source>
        <dbReference type="Pfam" id="PF02709"/>
    </source>
</evidence>
<feature type="domain" description="Galactosyltransferase C-terminal" evidence="3">
    <location>
        <begin position="175"/>
        <end position="220"/>
    </location>
</feature>
<evidence type="ECO:0000313" key="5">
    <source>
        <dbReference type="Proteomes" id="UP001157733"/>
    </source>
</evidence>
<reference evidence="4 5" key="1">
    <citation type="submission" date="2022-09" db="EMBL/GenBank/DDBJ databases">
        <authorList>
            <person name="Kop L."/>
        </authorList>
    </citation>
    <scope>NUCLEOTIDE SEQUENCE [LARGE SCALE GENOMIC DNA]</scope>
    <source>
        <strain evidence="4 5">347</strain>
    </source>
</reference>
<evidence type="ECO:0000259" key="2">
    <source>
        <dbReference type="Pfam" id="PF00535"/>
    </source>
</evidence>
<dbReference type="InterPro" id="IPR001173">
    <property type="entry name" value="Glyco_trans_2-like"/>
</dbReference>
<dbReference type="Proteomes" id="UP001157733">
    <property type="component" value="Chromosome"/>
</dbReference>
<gene>
    <name evidence="4" type="ORF">NSPWAT_2360</name>
</gene>
<dbReference type="InterPro" id="IPR027791">
    <property type="entry name" value="Galactosyl_T_C"/>
</dbReference>
<dbReference type="CDD" id="cd06420">
    <property type="entry name" value="GT2_Chondriotin_Pol_N"/>
    <property type="match status" value="1"/>
</dbReference>
<proteinExistence type="predicted"/>
<dbReference type="PANTHER" id="PTHR43685:SF3">
    <property type="entry name" value="SLR2126 PROTEIN"/>
    <property type="match status" value="1"/>
</dbReference>
<feature type="domain" description="Glycosyltransferase 2-like" evidence="2">
    <location>
        <begin position="5"/>
        <end position="135"/>
    </location>
</feature>
<dbReference type="SUPFAM" id="SSF53448">
    <property type="entry name" value="Nucleotide-diphospho-sugar transferases"/>
    <property type="match status" value="1"/>
</dbReference>
<dbReference type="PANTHER" id="PTHR43685">
    <property type="entry name" value="GLYCOSYLTRANSFERASE"/>
    <property type="match status" value="1"/>
</dbReference>
<dbReference type="EMBL" id="OX336137">
    <property type="protein sequence ID" value="CAI2719216.1"/>
    <property type="molecule type" value="Genomic_DNA"/>
</dbReference>
<evidence type="ECO:0000256" key="1">
    <source>
        <dbReference type="ARBA" id="ARBA00022679"/>
    </source>
</evidence>
<protein>
    <submittedName>
        <fullName evidence="4">Two-domain glycosyltransferase</fullName>
    </submittedName>
</protein>
<dbReference type="Pfam" id="PF00535">
    <property type="entry name" value="Glycos_transf_2"/>
    <property type="match status" value="1"/>
</dbReference>
<dbReference type="RefSeq" id="WP_282012064.1">
    <property type="nucleotide sequence ID" value="NZ_OX336137.1"/>
</dbReference>
<sequence>MTAISIILSTYNRPDALERVLSSLEGQRCRDFEVVVADDGSTEATRALVETFQQRNTLVLKHAWHEDKGFRAAAIRNKAVVASSGEYLVFLDGDCMAFPDFVERSLQLREAGYFVAGNRVLLDESITQQTLNHKLPLHRWGFMKWLAARLRGQVNRLLPFVRLPLGFLRKWTPRKWQGVKTCNLGVWKRDFVEVNGFDETYQGWGYEDSDLVIRLLNLGVVRKEGRFAVPVLHLWHPLNESAETTENWKRLEKVLRSSTTRAEHGLNNHL</sequence>
<name>A0ABN8W6G2_9BACT</name>
<evidence type="ECO:0000313" key="4">
    <source>
        <dbReference type="EMBL" id="CAI2719216.1"/>
    </source>
</evidence>
<dbReference type="Gene3D" id="3.90.550.10">
    <property type="entry name" value="Spore Coat Polysaccharide Biosynthesis Protein SpsA, Chain A"/>
    <property type="match status" value="1"/>
</dbReference>